<protein>
    <submittedName>
        <fullName evidence="1">Uncharacterized protein</fullName>
    </submittedName>
</protein>
<evidence type="ECO:0000313" key="1">
    <source>
        <dbReference type="EMBL" id="HEN13981.1"/>
    </source>
</evidence>
<organism evidence="1">
    <name type="scientific">Schlesneria paludicola</name>
    <dbReference type="NCBI Taxonomy" id="360056"/>
    <lineage>
        <taxon>Bacteria</taxon>
        <taxon>Pseudomonadati</taxon>
        <taxon>Planctomycetota</taxon>
        <taxon>Planctomycetia</taxon>
        <taxon>Planctomycetales</taxon>
        <taxon>Planctomycetaceae</taxon>
        <taxon>Schlesneria</taxon>
    </lineage>
</organism>
<proteinExistence type="predicted"/>
<name>A0A7C2JYT4_9PLAN</name>
<accession>A0A7C2JYT4</accession>
<sequence length="211" mass="22803">MATPGLRRTRLDDVGNRLLPGGNVLVHPARRLNFVFVLIELVFSFSEGFGGTRFRTTGALALGGSFRRSFHGTPPATPTPTPYSTLSGFLQCHIDLVGRSSFSEIPRFDFFVLVVDRRPPFDLRTNRFISSGRTAAAAATAAGSILVVRVPLASAGDARRCLFLTFQQVIALVPFPPSGGTGCVEGFRPVFDFPGDRRQFVVDSQAEIIGG</sequence>
<dbReference type="EMBL" id="DSOK01000022">
    <property type="protein sequence ID" value="HEN13981.1"/>
    <property type="molecule type" value="Genomic_DNA"/>
</dbReference>
<comment type="caution">
    <text evidence="1">The sequence shown here is derived from an EMBL/GenBank/DDBJ whole genome shotgun (WGS) entry which is preliminary data.</text>
</comment>
<reference evidence="1" key="1">
    <citation type="journal article" date="2020" name="mSystems">
        <title>Genome- and Community-Level Interaction Insights into Carbon Utilization and Element Cycling Functions of Hydrothermarchaeota in Hydrothermal Sediment.</title>
        <authorList>
            <person name="Zhou Z."/>
            <person name="Liu Y."/>
            <person name="Xu W."/>
            <person name="Pan J."/>
            <person name="Luo Z.H."/>
            <person name="Li M."/>
        </authorList>
    </citation>
    <scope>NUCLEOTIDE SEQUENCE [LARGE SCALE GENOMIC DNA]</scope>
    <source>
        <strain evidence="1">SpSt-339</strain>
    </source>
</reference>
<dbReference type="AlphaFoldDB" id="A0A7C2JYT4"/>
<gene>
    <name evidence="1" type="ORF">ENQ76_00740</name>
</gene>